<name>A0A0C9TPI1_SPHS4</name>
<dbReference type="EMBL" id="KN837234">
    <property type="protein sequence ID" value="KIJ31943.1"/>
    <property type="molecule type" value="Genomic_DNA"/>
</dbReference>
<protein>
    <submittedName>
        <fullName evidence="2">Uncharacterized protein</fullName>
    </submittedName>
</protein>
<evidence type="ECO:0000313" key="2">
    <source>
        <dbReference type="EMBL" id="KIJ31943.1"/>
    </source>
</evidence>
<reference evidence="2 3" key="1">
    <citation type="submission" date="2014-06" db="EMBL/GenBank/DDBJ databases">
        <title>Evolutionary Origins and Diversification of the Mycorrhizal Mutualists.</title>
        <authorList>
            <consortium name="DOE Joint Genome Institute"/>
            <consortium name="Mycorrhizal Genomics Consortium"/>
            <person name="Kohler A."/>
            <person name="Kuo A."/>
            <person name="Nagy L.G."/>
            <person name="Floudas D."/>
            <person name="Copeland A."/>
            <person name="Barry K.W."/>
            <person name="Cichocki N."/>
            <person name="Veneault-Fourrey C."/>
            <person name="LaButti K."/>
            <person name="Lindquist E.A."/>
            <person name="Lipzen A."/>
            <person name="Lundell T."/>
            <person name="Morin E."/>
            <person name="Murat C."/>
            <person name="Riley R."/>
            <person name="Ohm R."/>
            <person name="Sun H."/>
            <person name="Tunlid A."/>
            <person name="Henrissat B."/>
            <person name="Grigoriev I.V."/>
            <person name="Hibbett D.S."/>
            <person name="Martin F."/>
        </authorList>
    </citation>
    <scope>NUCLEOTIDE SEQUENCE [LARGE SCALE GENOMIC DNA]</scope>
    <source>
        <strain evidence="2 3">SS14</strain>
    </source>
</reference>
<evidence type="ECO:0000256" key="1">
    <source>
        <dbReference type="SAM" id="MobiDB-lite"/>
    </source>
</evidence>
<proteinExistence type="predicted"/>
<feature type="region of interest" description="Disordered" evidence="1">
    <location>
        <begin position="93"/>
        <end position="121"/>
    </location>
</feature>
<organism evidence="2 3">
    <name type="scientific">Sphaerobolus stellatus (strain SS14)</name>
    <dbReference type="NCBI Taxonomy" id="990650"/>
    <lineage>
        <taxon>Eukaryota</taxon>
        <taxon>Fungi</taxon>
        <taxon>Dikarya</taxon>
        <taxon>Basidiomycota</taxon>
        <taxon>Agaricomycotina</taxon>
        <taxon>Agaricomycetes</taxon>
        <taxon>Phallomycetidae</taxon>
        <taxon>Geastrales</taxon>
        <taxon>Sphaerobolaceae</taxon>
        <taxon>Sphaerobolus</taxon>
    </lineage>
</organism>
<sequence>DSEIILEVMAGAPEFWTTILDPGRYVTAMEFQSAIKYHETSLSHAPFADNSSLERRIRSLEQSMRGNPSTSSLGGSFKCQTFARTHKIGSSPLTLRPTFPKDDTNVSKKATPESKNARPCRHWGSGKHWDYECKHSRSGMRIARSRKIEWTIDDDEAQNEYDDLYY</sequence>
<accession>A0A0C9TPI1</accession>
<feature type="non-terminal residue" evidence="2">
    <location>
        <position position="1"/>
    </location>
</feature>
<dbReference type="Proteomes" id="UP000054279">
    <property type="component" value="Unassembled WGS sequence"/>
</dbReference>
<feature type="compositionally biased region" description="Basic and acidic residues" evidence="1">
    <location>
        <begin position="99"/>
        <end position="116"/>
    </location>
</feature>
<feature type="non-terminal residue" evidence="2">
    <location>
        <position position="166"/>
    </location>
</feature>
<dbReference type="OrthoDB" id="3203159at2759"/>
<dbReference type="AlphaFoldDB" id="A0A0C9TPI1"/>
<evidence type="ECO:0000313" key="3">
    <source>
        <dbReference type="Proteomes" id="UP000054279"/>
    </source>
</evidence>
<dbReference type="HOGENOM" id="CLU_120286_0_0_1"/>
<keyword evidence="3" id="KW-1185">Reference proteome</keyword>
<gene>
    <name evidence="2" type="ORF">M422DRAFT_98532</name>
</gene>